<feature type="region of interest" description="Disordered" evidence="1">
    <location>
        <begin position="1"/>
        <end position="86"/>
    </location>
</feature>
<keyword evidence="2" id="KW-0472">Membrane</keyword>
<protein>
    <submittedName>
        <fullName evidence="3">Uncharacterized protein</fullName>
    </submittedName>
</protein>
<evidence type="ECO:0000256" key="1">
    <source>
        <dbReference type="SAM" id="MobiDB-lite"/>
    </source>
</evidence>
<dbReference type="OrthoDB" id="6154172at2759"/>
<keyword evidence="2" id="KW-0812">Transmembrane</keyword>
<dbReference type="AlphaFoldDB" id="A0A8S3QNP1"/>
<evidence type="ECO:0000313" key="3">
    <source>
        <dbReference type="EMBL" id="CAG2196222.1"/>
    </source>
</evidence>
<dbReference type="PANTHER" id="PTHR34239">
    <property type="entry name" value="APPLE DOMAIN-CONTAINING PROTEIN"/>
    <property type="match status" value="1"/>
</dbReference>
<feature type="transmembrane region" description="Helical" evidence="2">
    <location>
        <begin position="456"/>
        <end position="477"/>
    </location>
</feature>
<reference evidence="3" key="1">
    <citation type="submission" date="2021-03" db="EMBL/GenBank/DDBJ databases">
        <authorList>
            <person name="Bekaert M."/>
        </authorList>
    </citation>
    <scope>NUCLEOTIDE SEQUENCE</scope>
</reference>
<feature type="compositionally biased region" description="Polar residues" evidence="1">
    <location>
        <begin position="68"/>
        <end position="84"/>
    </location>
</feature>
<feature type="compositionally biased region" description="Basic and acidic residues" evidence="1">
    <location>
        <begin position="101"/>
        <end position="116"/>
    </location>
</feature>
<comment type="caution">
    <text evidence="3">The sequence shown here is derived from an EMBL/GenBank/DDBJ whole genome shotgun (WGS) entry which is preliminary data.</text>
</comment>
<feature type="region of interest" description="Disordered" evidence="1">
    <location>
        <begin position="99"/>
        <end position="139"/>
    </location>
</feature>
<feature type="compositionally biased region" description="Basic and acidic residues" evidence="1">
    <location>
        <begin position="125"/>
        <end position="136"/>
    </location>
</feature>
<feature type="compositionally biased region" description="Low complexity" evidence="1">
    <location>
        <begin position="47"/>
        <end position="60"/>
    </location>
</feature>
<accession>A0A8S3QNP1</accession>
<gene>
    <name evidence="3" type="ORF">MEDL_11152</name>
</gene>
<dbReference type="Proteomes" id="UP000683360">
    <property type="component" value="Unassembled WGS sequence"/>
</dbReference>
<proteinExistence type="predicted"/>
<keyword evidence="2" id="KW-1133">Transmembrane helix</keyword>
<organism evidence="3 4">
    <name type="scientific">Mytilus edulis</name>
    <name type="common">Blue mussel</name>
    <dbReference type="NCBI Taxonomy" id="6550"/>
    <lineage>
        <taxon>Eukaryota</taxon>
        <taxon>Metazoa</taxon>
        <taxon>Spiralia</taxon>
        <taxon>Lophotrochozoa</taxon>
        <taxon>Mollusca</taxon>
        <taxon>Bivalvia</taxon>
        <taxon>Autobranchia</taxon>
        <taxon>Pteriomorphia</taxon>
        <taxon>Mytilida</taxon>
        <taxon>Mytiloidea</taxon>
        <taxon>Mytilidae</taxon>
        <taxon>Mytilinae</taxon>
        <taxon>Mytilus</taxon>
    </lineage>
</organism>
<keyword evidence="4" id="KW-1185">Reference proteome</keyword>
<name>A0A8S3QNP1_MYTED</name>
<evidence type="ECO:0000313" key="4">
    <source>
        <dbReference type="Proteomes" id="UP000683360"/>
    </source>
</evidence>
<dbReference type="EMBL" id="CAJPWZ010000550">
    <property type="protein sequence ID" value="CAG2196222.1"/>
    <property type="molecule type" value="Genomic_DNA"/>
</dbReference>
<evidence type="ECO:0000256" key="2">
    <source>
        <dbReference type="SAM" id="Phobius"/>
    </source>
</evidence>
<sequence>MIEKGSASKRKSSLEDISNTDEDELLSEKINSVSSAAGKRKHESTKSKASASGGANNSSVKGKKPAKVNSNTETQNPGLSTSAKVDNHDAIMSMLVSIQEGQKRQSDDIRKPHDDGENVDNESEPPGKKQNKDDNRFSSMSKRCKVQELCDVKIDEVLANNVNELFRNGMNEEQYSDLTKDENNARPENCEGLSIVRINQLMWNVISPGAQSADKKLQFLERTIVKAATILTKTVNKMAIDENNNANGNSGSGEYIDKCNDVLALLGHANRQLNMTRRDFLKPEMMAEYVPLCSHSVPYTNNLFGDDVSKVAKDIEDCSKVGNKLKFGSGRAEVATVEEEVASEEEEVEVPALFKKLPERRKSTEVLDTSNEVSHCFKAGVLKKFSDEWEKITSDKFILDIVSHCHIEFIDNVEPKQDILIKYDYNPYGRQKQNLVKECKWLLQRNLAKIRDVAKVIGLIVSLFLPLNSVNCFIVTLKRKNYSFKNSKGDFEQSMLISNQMKGDLEWWVANVSTELRHISHGSPQIVIQTDASLLGWGGILSDNEIGGRWTDEESKIT</sequence>
<dbReference type="PANTHER" id="PTHR34239:SF2">
    <property type="entry name" value="TRANSPOSABLE ELEMENT P TRANSPOSASE_THAP9 CONSERVED DOMAIN-CONTAINING PROTEIN"/>
    <property type="match status" value="1"/>
</dbReference>